<evidence type="ECO:0000313" key="4">
    <source>
        <dbReference type="EMBL" id="MBK1703164.1"/>
    </source>
</evidence>
<dbReference type="InterPro" id="IPR036291">
    <property type="entry name" value="NAD(P)-bd_dom_sf"/>
</dbReference>
<sequence length="321" mass="34215">MGLVEGLPVLDSLNGQRVLLTGANGFIGSHLLGALQTIGAEVTVLGRDNENLASLRARSKCVHTVQADLISAASTAAAVAPLQPQIVFHLAGYTNVGRGMEHAVPAMQTNLLGTINLVNGLKAKSVKRFIAVGSSEEYGLATAPFDETMPLAPVSHYAASKAAVSHWCRMVHSTLGFPTVVLRVFLAYGPGDRSDRLIPSAITAALRGEDFPMTSGRQTRELTYIDDLVQGFLRAAVAPSAVGEIINLGTGVEHPVREIVQKIYGLAGKGGRPLFDALPHRNGELWHNYASVDKATELLNWRAQVGIDEGLARTVAHYRSL</sequence>
<reference evidence="4" key="1">
    <citation type="submission" date="2017-08" db="EMBL/GenBank/DDBJ databases">
        <authorList>
            <person name="Imhoff J.F."/>
            <person name="Rahn T."/>
            <person name="Kuenzel S."/>
            <person name="Neulinger S.C."/>
        </authorList>
    </citation>
    <scope>NUCLEOTIDE SEQUENCE</scope>
    <source>
        <strain evidence="4">DSM 11080</strain>
    </source>
</reference>
<reference evidence="4" key="2">
    <citation type="journal article" date="2020" name="Microorganisms">
        <title>Osmotic Adaptation and Compatible Solute Biosynthesis of Phototrophic Bacteria as Revealed from Genome Analyses.</title>
        <authorList>
            <person name="Imhoff J.F."/>
            <person name="Rahn T."/>
            <person name="Kunzel S."/>
            <person name="Keller A."/>
            <person name="Neulinger S.C."/>
        </authorList>
    </citation>
    <scope>NUCLEOTIDE SEQUENCE</scope>
    <source>
        <strain evidence="4">DSM 11080</strain>
    </source>
</reference>
<comment type="similarity">
    <text evidence="2">Belongs to the NAD(P)-dependent epimerase/dehydratase family.</text>
</comment>
<protein>
    <recommendedName>
        <fullName evidence="3">NAD-dependent epimerase/dehydratase domain-containing protein</fullName>
    </recommendedName>
</protein>
<dbReference type="AlphaFoldDB" id="A0AAJ0U0N1"/>
<dbReference type="SUPFAM" id="SSF51735">
    <property type="entry name" value="NAD(P)-binding Rossmann-fold domains"/>
    <property type="match status" value="1"/>
</dbReference>
<comment type="pathway">
    <text evidence="1">Bacterial outer membrane biogenesis; LPS O-antigen biosynthesis.</text>
</comment>
<dbReference type="Pfam" id="PF01370">
    <property type="entry name" value="Epimerase"/>
    <property type="match status" value="1"/>
</dbReference>
<evidence type="ECO:0000256" key="1">
    <source>
        <dbReference type="ARBA" id="ARBA00005125"/>
    </source>
</evidence>
<name>A0AAJ0U0N1_9GAMM</name>
<keyword evidence="5" id="KW-1185">Reference proteome</keyword>
<organism evidence="4 5">
    <name type="scientific">Halochromatium glycolicum</name>
    <dbReference type="NCBI Taxonomy" id="85075"/>
    <lineage>
        <taxon>Bacteria</taxon>
        <taxon>Pseudomonadati</taxon>
        <taxon>Pseudomonadota</taxon>
        <taxon>Gammaproteobacteria</taxon>
        <taxon>Chromatiales</taxon>
        <taxon>Chromatiaceae</taxon>
        <taxon>Halochromatium</taxon>
    </lineage>
</organism>
<dbReference type="EMBL" id="NRSJ01000001">
    <property type="protein sequence ID" value="MBK1703164.1"/>
    <property type="molecule type" value="Genomic_DNA"/>
</dbReference>
<gene>
    <name evidence="4" type="ORF">CKO40_01010</name>
</gene>
<dbReference type="InterPro" id="IPR001509">
    <property type="entry name" value="Epimerase_deHydtase"/>
</dbReference>
<accession>A0AAJ0U0N1</accession>
<dbReference type="Proteomes" id="UP001296776">
    <property type="component" value="Unassembled WGS sequence"/>
</dbReference>
<evidence type="ECO:0000313" key="5">
    <source>
        <dbReference type="Proteomes" id="UP001296776"/>
    </source>
</evidence>
<feature type="domain" description="NAD-dependent epimerase/dehydratase" evidence="3">
    <location>
        <begin position="18"/>
        <end position="249"/>
    </location>
</feature>
<evidence type="ECO:0000256" key="2">
    <source>
        <dbReference type="ARBA" id="ARBA00007637"/>
    </source>
</evidence>
<comment type="caution">
    <text evidence="4">The sequence shown here is derived from an EMBL/GenBank/DDBJ whole genome shotgun (WGS) entry which is preliminary data.</text>
</comment>
<evidence type="ECO:0000259" key="3">
    <source>
        <dbReference type="Pfam" id="PF01370"/>
    </source>
</evidence>
<proteinExistence type="inferred from homology"/>
<dbReference type="Gene3D" id="3.40.50.720">
    <property type="entry name" value="NAD(P)-binding Rossmann-like Domain"/>
    <property type="match status" value="1"/>
</dbReference>
<dbReference type="PANTHER" id="PTHR43000">
    <property type="entry name" value="DTDP-D-GLUCOSE 4,6-DEHYDRATASE-RELATED"/>
    <property type="match status" value="1"/>
</dbReference>